<keyword evidence="3" id="KW-1185">Reference proteome</keyword>
<dbReference type="Proteomes" id="UP001199816">
    <property type="component" value="Unassembled WGS sequence"/>
</dbReference>
<evidence type="ECO:0008006" key="4">
    <source>
        <dbReference type="Google" id="ProtNLM"/>
    </source>
</evidence>
<protein>
    <recommendedName>
        <fullName evidence="4">Outer membrane protein beta-barrel domain-containing protein</fullName>
    </recommendedName>
</protein>
<sequence>MRKILLVLLFAIALLPAEAQDRIYTKRAKGMIEAQVTEVDIEFIKYRKPSNPDGPVYTYPRKYVDSIVYSNGTADYFSTGRQHRPISREKAMRLKEYDQLGPNTVVASGGIFDLASPELELNAPANMRNRPSAIFQLSYERTVLNNRLGLDVAPFVGLNDGAYGFGFAMRFYPKNKGRVRVGMGPQYILSVKKAVAQYLVTNDNSNIPFYYASSVFVKEKARFSSLAFTGKITVNVNKVLCLAANAGVGGIIGGLASHKHPESWRKDMDNVYYNAGLGVGIRF</sequence>
<organism evidence="2 3">
    <name type="scientific">Niabella pedocola</name>
    <dbReference type="NCBI Taxonomy" id="1752077"/>
    <lineage>
        <taxon>Bacteria</taxon>
        <taxon>Pseudomonadati</taxon>
        <taxon>Bacteroidota</taxon>
        <taxon>Chitinophagia</taxon>
        <taxon>Chitinophagales</taxon>
        <taxon>Chitinophagaceae</taxon>
        <taxon>Niabella</taxon>
    </lineage>
</organism>
<name>A0ABS8PQQ1_9BACT</name>
<comment type="caution">
    <text evidence="2">The sequence shown here is derived from an EMBL/GenBank/DDBJ whole genome shotgun (WGS) entry which is preliminary data.</text>
</comment>
<evidence type="ECO:0000256" key="1">
    <source>
        <dbReference type="SAM" id="SignalP"/>
    </source>
</evidence>
<dbReference type="EMBL" id="JAJNEC010000005">
    <property type="protein sequence ID" value="MCD2423410.1"/>
    <property type="molecule type" value="Genomic_DNA"/>
</dbReference>
<reference evidence="2 3" key="1">
    <citation type="submission" date="2021-11" db="EMBL/GenBank/DDBJ databases">
        <title>Genomic of Niabella pedocola.</title>
        <authorList>
            <person name="Wu T."/>
        </authorList>
    </citation>
    <scope>NUCLEOTIDE SEQUENCE [LARGE SCALE GENOMIC DNA]</scope>
    <source>
        <strain evidence="2 3">JCM 31011</strain>
    </source>
</reference>
<feature type="signal peptide" evidence="1">
    <location>
        <begin position="1"/>
        <end position="19"/>
    </location>
</feature>
<evidence type="ECO:0000313" key="3">
    <source>
        <dbReference type="Proteomes" id="UP001199816"/>
    </source>
</evidence>
<gene>
    <name evidence="2" type="ORF">LQ567_11605</name>
</gene>
<keyword evidence="1" id="KW-0732">Signal</keyword>
<evidence type="ECO:0000313" key="2">
    <source>
        <dbReference type="EMBL" id="MCD2423410.1"/>
    </source>
</evidence>
<accession>A0ABS8PQQ1</accession>
<dbReference type="RefSeq" id="WP_231004673.1">
    <property type="nucleotide sequence ID" value="NZ_JAJNEC010000005.1"/>
</dbReference>
<proteinExistence type="predicted"/>
<feature type="chain" id="PRO_5047213729" description="Outer membrane protein beta-barrel domain-containing protein" evidence="1">
    <location>
        <begin position="20"/>
        <end position="283"/>
    </location>
</feature>